<reference evidence="1 2" key="1">
    <citation type="submission" date="2024-01" db="EMBL/GenBank/DDBJ databases">
        <title>A draft genome for the cacao thread blight pathogen Marasmiellus scandens.</title>
        <authorList>
            <person name="Baruah I.K."/>
            <person name="Leung J."/>
            <person name="Bukari Y."/>
            <person name="Amoako-Attah I."/>
            <person name="Meinhardt L.W."/>
            <person name="Bailey B.A."/>
            <person name="Cohen S.P."/>
        </authorList>
    </citation>
    <scope>NUCLEOTIDE SEQUENCE [LARGE SCALE GENOMIC DNA]</scope>
    <source>
        <strain evidence="1 2">GH-19</strain>
    </source>
</reference>
<accession>A0ABR1JAY6</accession>
<sequence length="480" mass="54035">METTHFRARSFLRIPQELIDYIIDELEEDTVTLRACALTSRCFTRPSQRNLFHCIKIQPLPPSILDSKDGVVTITSVSESDAGRNNQPRQSLCERLYALLQSSPHISSLIRDLRLHDTELSSDSWLIRDTSLPLVLPLLANLQRIYVAGSMSETLLDFGRLPAAVKEALFTAMRSPKVTHIGFQCVQFPTFGELLDAIGMAGCGGLKSLTLFAVDIPPEFDDLSSDDDDARKAQAVKRAEEVSKNSSHENHQRSHLSSLALFMGPSLSSQLSDWILSPDSSYSLEALDKFSLVAEMTHELSLAKHVITASKKPLEEINITVVEGEEDYDDTLDLSVPQVVYFGLDISSSDPLSCQSVLDWWCKSLGSSENNSDNHNLKIFNIFILTELSDITSFQYSAPGWKRLDEILYRRNQGTEKQTQLNVRLKLLDDEDDDEKEDPVAPPEVLERLRDAFPLMKAKERLDVSQMTESLFSFLGVYWR</sequence>
<name>A0ABR1JAY6_9AGAR</name>
<evidence type="ECO:0008006" key="3">
    <source>
        <dbReference type="Google" id="ProtNLM"/>
    </source>
</evidence>
<dbReference type="EMBL" id="JBANRG010000022">
    <property type="protein sequence ID" value="KAK7455735.1"/>
    <property type="molecule type" value="Genomic_DNA"/>
</dbReference>
<gene>
    <name evidence="1" type="ORF">VKT23_010768</name>
</gene>
<comment type="caution">
    <text evidence="1">The sequence shown here is derived from an EMBL/GenBank/DDBJ whole genome shotgun (WGS) entry which is preliminary data.</text>
</comment>
<evidence type="ECO:0000313" key="1">
    <source>
        <dbReference type="EMBL" id="KAK7455735.1"/>
    </source>
</evidence>
<keyword evidence="2" id="KW-1185">Reference proteome</keyword>
<organism evidence="1 2">
    <name type="scientific">Marasmiellus scandens</name>
    <dbReference type="NCBI Taxonomy" id="2682957"/>
    <lineage>
        <taxon>Eukaryota</taxon>
        <taxon>Fungi</taxon>
        <taxon>Dikarya</taxon>
        <taxon>Basidiomycota</taxon>
        <taxon>Agaricomycotina</taxon>
        <taxon>Agaricomycetes</taxon>
        <taxon>Agaricomycetidae</taxon>
        <taxon>Agaricales</taxon>
        <taxon>Marasmiineae</taxon>
        <taxon>Omphalotaceae</taxon>
        <taxon>Marasmiellus</taxon>
    </lineage>
</organism>
<evidence type="ECO:0000313" key="2">
    <source>
        <dbReference type="Proteomes" id="UP001498398"/>
    </source>
</evidence>
<protein>
    <recommendedName>
        <fullName evidence="3">F-box domain-containing protein</fullName>
    </recommendedName>
</protein>
<dbReference type="Proteomes" id="UP001498398">
    <property type="component" value="Unassembled WGS sequence"/>
</dbReference>
<proteinExistence type="predicted"/>